<evidence type="ECO:0000256" key="8">
    <source>
        <dbReference type="ARBA" id="ARBA00023306"/>
    </source>
</evidence>
<evidence type="ECO:0000256" key="10">
    <source>
        <dbReference type="HAMAP-Rule" id="MF_00364"/>
    </source>
</evidence>
<dbReference type="GO" id="GO:0051301">
    <property type="term" value="P:cell division"/>
    <property type="evidence" value="ECO:0007669"/>
    <property type="project" value="UniProtKB-KW"/>
</dbReference>
<dbReference type="PANTHER" id="PTHR30480:SF13">
    <property type="entry name" value="BETA-HEXOSAMINIDASE"/>
    <property type="match status" value="1"/>
</dbReference>
<dbReference type="GO" id="GO:0009254">
    <property type="term" value="P:peptidoglycan turnover"/>
    <property type="evidence" value="ECO:0007669"/>
    <property type="project" value="UniProtKB-UniRule"/>
</dbReference>
<dbReference type="InterPro" id="IPR001764">
    <property type="entry name" value="Glyco_hydro_3_N"/>
</dbReference>
<dbReference type="InterPro" id="IPR050226">
    <property type="entry name" value="NagZ_Beta-hexosaminidase"/>
</dbReference>
<dbReference type="Proteomes" id="UP000216538">
    <property type="component" value="Unassembled WGS sequence"/>
</dbReference>
<gene>
    <name evidence="10" type="primary">nagZ</name>
    <name evidence="13" type="ORF">CE457_15535</name>
    <name evidence="12" type="ORF">KUC_3469</name>
</gene>
<evidence type="ECO:0000256" key="2">
    <source>
        <dbReference type="ARBA" id="ARBA00022490"/>
    </source>
</evidence>
<feature type="binding site" evidence="10">
    <location>
        <position position="73"/>
    </location>
    <ligand>
        <name>substrate</name>
    </ligand>
</feature>
<dbReference type="RefSeq" id="WP_007114400.1">
    <property type="nucleotide sequence ID" value="NZ_JH393259.1"/>
</dbReference>
<organism evidence="12 14">
    <name type="scientific">Vreelandella boliviensis LC1</name>
    <dbReference type="NCBI Taxonomy" id="1072583"/>
    <lineage>
        <taxon>Bacteria</taxon>
        <taxon>Pseudomonadati</taxon>
        <taxon>Pseudomonadota</taxon>
        <taxon>Gammaproteobacteria</taxon>
        <taxon>Oceanospirillales</taxon>
        <taxon>Halomonadaceae</taxon>
        <taxon>Vreelandella</taxon>
    </lineage>
</organism>
<keyword evidence="2 10" id="KW-0963">Cytoplasm</keyword>
<dbReference type="STRING" id="1072583.KUC_3469"/>
<dbReference type="GO" id="GO:0071555">
    <property type="term" value="P:cell wall organization"/>
    <property type="evidence" value="ECO:0007669"/>
    <property type="project" value="UniProtKB-KW"/>
</dbReference>
<evidence type="ECO:0000259" key="11">
    <source>
        <dbReference type="Pfam" id="PF00933"/>
    </source>
</evidence>
<dbReference type="InterPro" id="IPR017853">
    <property type="entry name" value="GH"/>
</dbReference>
<evidence type="ECO:0000313" key="14">
    <source>
        <dbReference type="Proteomes" id="UP000005756"/>
    </source>
</evidence>
<comment type="subcellular location">
    <subcellularLocation>
        <location evidence="10">Cytoplasm</location>
    </subcellularLocation>
</comment>
<keyword evidence="6 10" id="KW-0573">Peptidoglycan synthesis</keyword>
<evidence type="ECO:0000256" key="6">
    <source>
        <dbReference type="ARBA" id="ARBA00022984"/>
    </source>
</evidence>
<dbReference type="GO" id="GO:0004563">
    <property type="term" value="F:beta-N-acetylhexosaminidase activity"/>
    <property type="evidence" value="ECO:0007669"/>
    <property type="project" value="UniProtKB-UniRule"/>
</dbReference>
<dbReference type="GO" id="GO:0008360">
    <property type="term" value="P:regulation of cell shape"/>
    <property type="evidence" value="ECO:0007669"/>
    <property type="project" value="UniProtKB-KW"/>
</dbReference>
<evidence type="ECO:0000313" key="12">
    <source>
        <dbReference type="EMBL" id="EHJ91911.1"/>
    </source>
</evidence>
<keyword evidence="3 10" id="KW-0132">Cell division</keyword>
<dbReference type="OrthoDB" id="9786661at2"/>
<reference evidence="12 14" key="1">
    <citation type="submission" date="2011-10" db="EMBL/GenBank/DDBJ databases">
        <authorList>
            <person name="Quillaguamn J."/>
            <person name="Guzmn D."/>
            <person name="Balderrama-Subieta A."/>
            <person name="Cardona-Ortuo C."/>
            <person name="Guevara-Martnez M."/>
            <person name="Callisaya-Quispe N."/>
        </authorList>
    </citation>
    <scope>NUCLEOTIDE SEQUENCE [LARGE SCALE GENOMIC DNA]</scope>
    <source>
        <strain evidence="12 14">LC1</strain>
    </source>
</reference>
<evidence type="ECO:0000256" key="7">
    <source>
        <dbReference type="ARBA" id="ARBA00023295"/>
    </source>
</evidence>
<dbReference type="EC" id="3.2.1.52" evidence="10"/>
<dbReference type="InterPro" id="IPR036962">
    <property type="entry name" value="Glyco_hydro_3_N_sf"/>
</dbReference>
<keyword evidence="15" id="KW-1185">Reference proteome</keyword>
<feature type="domain" description="Glycoside hydrolase family 3 N-terminal" evidence="11">
    <location>
        <begin position="16"/>
        <end position="288"/>
    </location>
</feature>
<protein>
    <recommendedName>
        <fullName evidence="10">Beta-hexosaminidase</fullName>
        <ecNumber evidence="10">3.2.1.52</ecNumber>
    </recommendedName>
    <alternativeName>
        <fullName evidence="10">Beta-N-acetylhexosaminidase</fullName>
    </alternativeName>
    <alternativeName>
        <fullName evidence="10">N-acetyl-beta-glucosaminidase</fullName>
    </alternativeName>
</protein>
<sequence length="343" mass="36672">MTQPLGPVMLDLEGPKLTAAEKRLLLEPTVGGVILFARNVENGYQVRQLCSDIRRVRADLLLAVDQEGGRVQRIKEGLTRLPAMARIGECYRTTPEEGLALAKDAGWLLGMEMAACGLDLSFAPVLDVESGLSSVIGDRSFSSDPLHVAQLGSAFIQGLHDAGMAAVGKHFPGHGGVAADSHVALPVDDRPLDVIKQHDLVPFTQLASQLDGVMPAHVIYSAFDTRPAGFSPTWLGMLRESLGFKGCVFSDDLSMAGAHEAGEPKARAQAALAAGCDMLLVCNDRPAALEVMQACQGINTKRPAKLRYSRARPDLDALSALGRWRRAHAKLEALADQPKPSAE</sequence>
<feature type="active site" description="Proton donor/acceptor" evidence="10">
    <location>
        <position position="182"/>
    </location>
</feature>
<comment type="similarity">
    <text evidence="10">Belongs to the glycosyl hydrolase 3 family. NagZ subfamily.</text>
</comment>
<evidence type="ECO:0000313" key="15">
    <source>
        <dbReference type="Proteomes" id="UP000216538"/>
    </source>
</evidence>
<evidence type="ECO:0000256" key="1">
    <source>
        <dbReference type="ARBA" id="ARBA00001231"/>
    </source>
</evidence>
<dbReference type="PANTHER" id="PTHR30480">
    <property type="entry name" value="BETA-HEXOSAMINIDASE-RELATED"/>
    <property type="match status" value="1"/>
</dbReference>
<evidence type="ECO:0000313" key="13">
    <source>
        <dbReference type="EMBL" id="OZT73137.1"/>
    </source>
</evidence>
<keyword evidence="9 10" id="KW-0961">Cell wall biogenesis/degradation</keyword>
<evidence type="ECO:0000256" key="3">
    <source>
        <dbReference type="ARBA" id="ARBA00022618"/>
    </source>
</evidence>
<evidence type="ECO:0000256" key="4">
    <source>
        <dbReference type="ARBA" id="ARBA00022801"/>
    </source>
</evidence>
<evidence type="ECO:0000256" key="9">
    <source>
        <dbReference type="ARBA" id="ARBA00023316"/>
    </source>
</evidence>
<feature type="binding site" evidence="10">
    <location>
        <begin position="169"/>
        <end position="170"/>
    </location>
    <ligand>
        <name>substrate</name>
    </ligand>
</feature>
<dbReference type="GO" id="GO:0005737">
    <property type="term" value="C:cytoplasm"/>
    <property type="evidence" value="ECO:0007669"/>
    <property type="project" value="UniProtKB-SubCell"/>
</dbReference>
<reference evidence="13 15" key="2">
    <citation type="submission" date="2017-07" db="EMBL/GenBank/DDBJ databases">
        <title>Shotgun whole genome sequences of three halophilic bacterial isolates.</title>
        <authorList>
            <person name="Pozzo T."/>
            <person name="Higdon S.M."/>
            <person name="Quillaguaman J."/>
        </authorList>
    </citation>
    <scope>NUCLEOTIDE SEQUENCE [LARGE SCALE GENOMIC DNA]</scope>
    <source>
        <strain evidence="13 15">LC1</strain>
    </source>
</reference>
<dbReference type="AlphaFoldDB" id="A0A265DUZ9"/>
<comment type="catalytic activity">
    <reaction evidence="1 10">
        <text>Hydrolysis of terminal non-reducing N-acetyl-D-hexosamine residues in N-acetyl-beta-D-hexosaminides.</text>
        <dbReference type="EC" id="3.2.1.52"/>
    </reaction>
</comment>
<keyword evidence="4 10" id="KW-0378">Hydrolase</keyword>
<dbReference type="NCBIfam" id="NF003740">
    <property type="entry name" value="PRK05337.1"/>
    <property type="match status" value="1"/>
</dbReference>
<feature type="binding site" evidence="10">
    <location>
        <position position="139"/>
    </location>
    <ligand>
        <name>substrate</name>
    </ligand>
</feature>
<feature type="site" description="Important for catalytic activity" evidence="10">
    <location>
        <position position="180"/>
    </location>
</feature>
<keyword evidence="8 10" id="KW-0131">Cell cycle</keyword>
<dbReference type="EMBL" id="JH393259">
    <property type="protein sequence ID" value="EHJ91911.1"/>
    <property type="molecule type" value="Genomic_DNA"/>
</dbReference>
<keyword evidence="5 10" id="KW-0133">Cell shape</keyword>
<feature type="binding site" evidence="10">
    <location>
        <position position="65"/>
    </location>
    <ligand>
        <name>substrate</name>
    </ligand>
</feature>
<keyword evidence="7 10" id="KW-0326">Glycosidase</keyword>
<dbReference type="Gene3D" id="3.20.20.300">
    <property type="entry name" value="Glycoside hydrolase, family 3, N-terminal domain"/>
    <property type="match status" value="1"/>
</dbReference>
<evidence type="ECO:0000256" key="5">
    <source>
        <dbReference type="ARBA" id="ARBA00022960"/>
    </source>
</evidence>
<feature type="active site" description="Nucleophile" evidence="10">
    <location>
        <position position="251"/>
    </location>
</feature>
<proteinExistence type="inferred from homology"/>
<dbReference type="EMBL" id="NPEY01000013">
    <property type="protein sequence ID" value="OZT73137.1"/>
    <property type="molecule type" value="Genomic_DNA"/>
</dbReference>
<dbReference type="GO" id="GO:0009252">
    <property type="term" value="P:peptidoglycan biosynthetic process"/>
    <property type="evidence" value="ECO:0007669"/>
    <property type="project" value="UniProtKB-KW"/>
</dbReference>
<dbReference type="InterPro" id="IPR022956">
    <property type="entry name" value="Beta_hexosaminidase_bac"/>
</dbReference>
<dbReference type="HAMAP" id="MF_00364">
    <property type="entry name" value="NagZ"/>
    <property type="match status" value="1"/>
</dbReference>
<dbReference type="SUPFAM" id="SSF51445">
    <property type="entry name" value="(Trans)glycosidases"/>
    <property type="match status" value="1"/>
</dbReference>
<accession>A0A265DUZ9</accession>
<dbReference type="UniPathway" id="UPA00544"/>
<comment type="function">
    <text evidence="10">Plays a role in peptidoglycan recycling by cleaving the terminal beta-1,4-linked N-acetylglucosamine (GlcNAc) from peptide-linked peptidoglycan fragments, giving rise to free GlcNAc, anhydro-N-acetylmuramic acid and anhydro-N-acetylmuramic acid-linked peptides.</text>
</comment>
<comment type="pathway">
    <text evidence="10">Cell wall biogenesis; peptidoglycan recycling.</text>
</comment>
<dbReference type="Pfam" id="PF00933">
    <property type="entry name" value="Glyco_hydro_3"/>
    <property type="match status" value="1"/>
</dbReference>
<dbReference type="Proteomes" id="UP000005756">
    <property type="component" value="Unassembled WGS sequence"/>
</dbReference>
<name>A0A265DUZ9_9GAMM</name>
<dbReference type="GO" id="GO:0005975">
    <property type="term" value="P:carbohydrate metabolic process"/>
    <property type="evidence" value="ECO:0007669"/>
    <property type="project" value="InterPro"/>
</dbReference>